<comment type="similarity">
    <text evidence="1">Belongs to the YciI family.</text>
</comment>
<dbReference type="Pfam" id="PF03795">
    <property type="entry name" value="YCII"/>
    <property type="match status" value="1"/>
</dbReference>
<dbReference type="OrthoDB" id="9814407at2"/>
<keyword evidence="3" id="KW-0378">Hydrolase</keyword>
<evidence type="ECO:0000313" key="3">
    <source>
        <dbReference type="EMBL" id="OHU88819.1"/>
    </source>
</evidence>
<feature type="domain" description="YCII-related" evidence="2">
    <location>
        <begin position="1"/>
        <end position="81"/>
    </location>
</feature>
<dbReference type="RefSeq" id="WP_070986731.1">
    <property type="nucleotide sequence ID" value="NZ_MKJU01000030.1"/>
</dbReference>
<accession>A0A1S1MR59</accession>
<dbReference type="PANTHER" id="PTHR37828:SF1">
    <property type="entry name" value="YCII-RELATED DOMAIN-CONTAINING PROTEIN"/>
    <property type="match status" value="1"/>
</dbReference>
<dbReference type="SUPFAM" id="SSF54909">
    <property type="entry name" value="Dimeric alpha+beta barrel"/>
    <property type="match status" value="1"/>
</dbReference>
<keyword evidence="4" id="KW-1185">Reference proteome</keyword>
<reference evidence="3 4" key="1">
    <citation type="submission" date="2016-09" db="EMBL/GenBank/DDBJ databases">
        <title>Pseudoalteromonas amylolytica sp. nov., isolated from the surface seawater.</title>
        <authorList>
            <person name="Wu Y.-H."/>
            <person name="Cheng H."/>
            <person name="Jin X.-B."/>
            <person name="Wang C.-S."/>
            <person name="Xu X.-W."/>
        </authorList>
    </citation>
    <scope>NUCLEOTIDE SEQUENCE [LARGE SCALE GENOMIC DNA]</scope>
    <source>
        <strain evidence="3 4">JW1</strain>
    </source>
</reference>
<organism evidence="3 4">
    <name type="scientific">Pseudoalteromonas amylolytica</name>
    <dbReference type="NCBI Taxonomy" id="1859457"/>
    <lineage>
        <taxon>Bacteria</taxon>
        <taxon>Pseudomonadati</taxon>
        <taxon>Pseudomonadota</taxon>
        <taxon>Gammaproteobacteria</taxon>
        <taxon>Alteromonadales</taxon>
        <taxon>Pseudoalteromonadaceae</taxon>
        <taxon>Pseudoalteromonas</taxon>
    </lineage>
</organism>
<comment type="caution">
    <text evidence="3">The sequence shown here is derived from an EMBL/GenBank/DDBJ whole genome shotgun (WGS) entry which is preliminary data.</text>
</comment>
<dbReference type="EMBL" id="MKJU01000030">
    <property type="protein sequence ID" value="OHU88819.1"/>
    <property type="molecule type" value="Genomic_DNA"/>
</dbReference>
<dbReference type="STRING" id="1859457.BET10_18540"/>
<dbReference type="Gene3D" id="3.30.70.1060">
    <property type="entry name" value="Dimeric alpha+beta barrel"/>
    <property type="match status" value="1"/>
</dbReference>
<evidence type="ECO:0000313" key="4">
    <source>
        <dbReference type="Proteomes" id="UP000179786"/>
    </source>
</evidence>
<dbReference type="InterPro" id="IPR011008">
    <property type="entry name" value="Dimeric_a/b-barrel"/>
</dbReference>
<dbReference type="Proteomes" id="UP000179786">
    <property type="component" value="Unassembled WGS sequence"/>
</dbReference>
<proteinExistence type="inferred from homology"/>
<sequence>MFIISLAYRVPLSEVDRFIPEHIDYLNEQYQQGHFILSGRKEPRTGGVIISTIEDRQKLNNVLAQDPFYREGLASYDITEMVPTKSSEQLAFLVSNTTDN</sequence>
<name>A0A1S1MR59_9GAMM</name>
<dbReference type="PANTHER" id="PTHR37828">
    <property type="entry name" value="GSR2449 PROTEIN"/>
    <property type="match status" value="1"/>
</dbReference>
<dbReference type="AlphaFoldDB" id="A0A1S1MR59"/>
<protein>
    <submittedName>
        <fullName evidence="3">GTP cyclohydrolase</fullName>
    </submittedName>
</protein>
<gene>
    <name evidence="3" type="ORF">BET10_18540</name>
</gene>
<dbReference type="GO" id="GO:0016787">
    <property type="term" value="F:hydrolase activity"/>
    <property type="evidence" value="ECO:0007669"/>
    <property type="project" value="UniProtKB-KW"/>
</dbReference>
<evidence type="ECO:0000259" key="2">
    <source>
        <dbReference type="Pfam" id="PF03795"/>
    </source>
</evidence>
<dbReference type="InterPro" id="IPR005545">
    <property type="entry name" value="YCII"/>
</dbReference>
<evidence type="ECO:0000256" key="1">
    <source>
        <dbReference type="ARBA" id="ARBA00007689"/>
    </source>
</evidence>